<evidence type="ECO:0000313" key="5">
    <source>
        <dbReference type="EMBL" id="WAR13337.1"/>
    </source>
</evidence>
<evidence type="ECO:0000313" key="6">
    <source>
        <dbReference type="Proteomes" id="UP001164746"/>
    </source>
</evidence>
<dbReference type="InterPro" id="IPR014939">
    <property type="entry name" value="CDT1_Gemini-bd-like"/>
</dbReference>
<keyword evidence="6" id="KW-1185">Reference proteome</keyword>
<evidence type="ECO:0000256" key="3">
    <source>
        <dbReference type="SAM" id="MobiDB-lite"/>
    </source>
</evidence>
<feature type="compositionally biased region" description="Basic and acidic residues" evidence="3">
    <location>
        <begin position="201"/>
        <end position="215"/>
    </location>
</feature>
<organism evidence="5 6">
    <name type="scientific">Mya arenaria</name>
    <name type="common">Soft-shell clam</name>
    <dbReference type="NCBI Taxonomy" id="6604"/>
    <lineage>
        <taxon>Eukaryota</taxon>
        <taxon>Metazoa</taxon>
        <taxon>Spiralia</taxon>
        <taxon>Lophotrochozoa</taxon>
        <taxon>Mollusca</taxon>
        <taxon>Bivalvia</taxon>
        <taxon>Autobranchia</taxon>
        <taxon>Heteroconchia</taxon>
        <taxon>Euheterodonta</taxon>
        <taxon>Imparidentia</taxon>
        <taxon>Neoheterodontei</taxon>
        <taxon>Myida</taxon>
        <taxon>Myoidea</taxon>
        <taxon>Myidae</taxon>
        <taxon>Mya</taxon>
    </lineage>
</organism>
<gene>
    <name evidence="5" type="ORF">MAR_027517</name>
</gene>
<feature type="region of interest" description="Disordered" evidence="3">
    <location>
        <begin position="1"/>
        <end position="28"/>
    </location>
</feature>
<feature type="domain" description="CDT1 Geminin-binding" evidence="4">
    <location>
        <begin position="328"/>
        <end position="491"/>
    </location>
</feature>
<dbReference type="Proteomes" id="UP001164746">
    <property type="component" value="Chromosome 8"/>
</dbReference>
<dbReference type="PANTHER" id="PTHR28637:SF1">
    <property type="entry name" value="DNA REPLICATION FACTOR CDT1"/>
    <property type="match status" value="1"/>
</dbReference>
<feature type="compositionally biased region" description="Basic and acidic residues" evidence="3">
    <location>
        <begin position="167"/>
        <end position="182"/>
    </location>
</feature>
<sequence>MASQGRVTDFFSTRKRNPGLQPSKRRKVEIQATEVDISSLDKTNIDPYKNLVQETVDQVSSPVDDKKENVFSPLQTRAARKSKAKSVTQASKKTTRVRNTKVDPKQKLISDTFSSPAPAESVGQTKSQVVAEVTSSEDNHDTPPVAETPKKMVTEKGAKSRKRTRQAKAEQVEETKPDEATPEKCATPVEKPALKGRAKKKLELIDLKNDGKESDQAPMEVPPSVSKPKGPDVIAAALEKAKSLKSKKPAQMTAQDVKAKLAKVTNLDDLKNRLSKMKETREKIKTPSLKLKKFDKIEVEVESEVKPKVPAYERFHHLATTAAPTLSLPYKYRLLAEHFRGMDQVVSMLHNRNEVCTFSKLKVAVQELNKKNFEERHVGQIKTVFPEAYELRQEKGLQNMQGFKSSGYQLTIEARLHEEDSKAQPTFKASHLLTRRNHFHNSLINIVKKHHKEFLSNLDRPLSVPDDKVTRWHPRFPLDEVDDIIESPLPRSPDIQTYQTAKDVLESTRGKLMPKVEAALKLTADEVSKATSAPAVSPAPVSTPSKPSASMTGVPQSLLEKIRAKEAANAVASLTRDPKAEKKLGMMKRLPDIMRIIRSHFVTEKKPALPIDSVIQRVLDSYKNAIAPGDVEPHINLCKEVAPEWLTSIQIQKGRYLKIDRNIDLQTLTDRVNNLIKGKQ</sequence>
<evidence type="ECO:0000256" key="2">
    <source>
        <dbReference type="ARBA" id="ARBA00023306"/>
    </source>
</evidence>
<dbReference type="InterPro" id="IPR036390">
    <property type="entry name" value="WH_DNA-bd_sf"/>
</dbReference>
<dbReference type="PANTHER" id="PTHR28637">
    <property type="entry name" value="DNA REPLICATION FACTOR CDT1"/>
    <property type="match status" value="1"/>
</dbReference>
<dbReference type="Pfam" id="PF16679">
    <property type="entry name" value="CDT1_C"/>
    <property type="match status" value="1"/>
</dbReference>
<reference evidence="5" key="1">
    <citation type="submission" date="2022-11" db="EMBL/GenBank/DDBJ databases">
        <title>Centuries of genome instability and evolution in soft-shell clam transmissible cancer (bioRxiv).</title>
        <authorList>
            <person name="Hart S.F.M."/>
            <person name="Yonemitsu M.A."/>
            <person name="Giersch R.M."/>
            <person name="Beal B.F."/>
            <person name="Arriagada G."/>
            <person name="Davis B.W."/>
            <person name="Ostrander E.A."/>
            <person name="Goff S.P."/>
            <person name="Metzger M.J."/>
        </authorList>
    </citation>
    <scope>NUCLEOTIDE SEQUENCE</scope>
    <source>
        <strain evidence="5">MELC-2E11</strain>
        <tissue evidence="5">Siphon/mantle</tissue>
    </source>
</reference>
<dbReference type="InterPro" id="IPR038090">
    <property type="entry name" value="Cdt1_C_WH_dom_sf"/>
</dbReference>
<proteinExistence type="inferred from homology"/>
<name>A0ABY7EVR5_MYAAR</name>
<dbReference type="InterPro" id="IPR032054">
    <property type="entry name" value="Cdt1_C"/>
</dbReference>
<dbReference type="SUPFAM" id="SSF46785">
    <property type="entry name" value="Winged helix' DNA-binding domain"/>
    <property type="match status" value="1"/>
</dbReference>
<dbReference type="CDD" id="cd08674">
    <property type="entry name" value="Cdt1_m"/>
    <property type="match status" value="1"/>
</dbReference>
<dbReference type="SMART" id="SM01075">
    <property type="entry name" value="CDT1"/>
    <property type="match status" value="1"/>
</dbReference>
<feature type="compositionally biased region" description="Polar residues" evidence="3">
    <location>
        <begin position="122"/>
        <end position="136"/>
    </location>
</feature>
<feature type="region of interest" description="Disordered" evidence="3">
    <location>
        <begin position="59"/>
        <end position="230"/>
    </location>
</feature>
<feature type="compositionally biased region" description="Low complexity" evidence="3">
    <location>
        <begin position="530"/>
        <end position="550"/>
    </location>
</feature>
<protein>
    <submittedName>
        <fullName evidence="5">CDT1-like protein</fullName>
    </submittedName>
</protein>
<dbReference type="InterPro" id="IPR045173">
    <property type="entry name" value="Cdt1"/>
</dbReference>
<comment type="similarity">
    <text evidence="1">Belongs to the Cdt1 family.</text>
</comment>
<evidence type="ECO:0000259" key="4">
    <source>
        <dbReference type="SMART" id="SM01075"/>
    </source>
</evidence>
<feature type="compositionally biased region" description="Basic residues" evidence="3">
    <location>
        <begin position="13"/>
        <end position="27"/>
    </location>
</feature>
<dbReference type="Gene3D" id="1.10.10.1420">
    <property type="entry name" value="DNA replication factor Cdt1, C-terminal WH domain"/>
    <property type="match status" value="1"/>
</dbReference>
<dbReference type="EMBL" id="CP111019">
    <property type="protein sequence ID" value="WAR13337.1"/>
    <property type="molecule type" value="Genomic_DNA"/>
</dbReference>
<evidence type="ECO:0000256" key="1">
    <source>
        <dbReference type="ARBA" id="ARBA00008356"/>
    </source>
</evidence>
<dbReference type="Pfam" id="PF08839">
    <property type="entry name" value="CDT1"/>
    <property type="match status" value="1"/>
</dbReference>
<accession>A0ABY7EVR5</accession>
<feature type="compositionally biased region" description="Basic and acidic residues" evidence="3">
    <location>
        <begin position="148"/>
        <end position="158"/>
    </location>
</feature>
<dbReference type="CDD" id="cd08767">
    <property type="entry name" value="Cdt1_c"/>
    <property type="match status" value="1"/>
</dbReference>
<keyword evidence="2" id="KW-0131">Cell cycle</keyword>
<feature type="region of interest" description="Disordered" evidence="3">
    <location>
        <begin position="530"/>
        <end position="552"/>
    </location>
</feature>